<evidence type="ECO:0000259" key="14">
    <source>
        <dbReference type="Pfam" id="PF08491"/>
    </source>
</evidence>
<keyword evidence="16" id="KW-1185">Reference proteome</keyword>
<gene>
    <name evidence="15" type="ORF">PBRASI_LOCUS111</name>
</gene>
<keyword evidence="9" id="KW-0492">Microsome</keyword>
<dbReference type="PANTHER" id="PTHR10835">
    <property type="entry name" value="SQUALENE MONOOXYGENASE"/>
    <property type="match status" value="1"/>
</dbReference>
<dbReference type="PRINTS" id="PR00420">
    <property type="entry name" value="RNGMNOXGNASE"/>
</dbReference>
<feature type="domain" description="Squalene epoxidase" evidence="14">
    <location>
        <begin position="170"/>
        <end position="446"/>
    </location>
</feature>
<protein>
    <recommendedName>
        <fullName evidence="13">Squalene monooxygenase</fullName>
        <ecNumber evidence="13">1.14.14.17</ecNumber>
    </recommendedName>
</protein>
<comment type="catalytic activity">
    <reaction evidence="13">
        <text>squalene + reduced [NADPH--hemoprotein reductase] + O2 = (S)-2,3-epoxysqualene + oxidized [NADPH--hemoprotein reductase] + H2O + H(+)</text>
        <dbReference type="Rhea" id="RHEA:25282"/>
        <dbReference type="Rhea" id="RHEA-COMP:11964"/>
        <dbReference type="Rhea" id="RHEA-COMP:11965"/>
        <dbReference type="ChEBI" id="CHEBI:15377"/>
        <dbReference type="ChEBI" id="CHEBI:15378"/>
        <dbReference type="ChEBI" id="CHEBI:15379"/>
        <dbReference type="ChEBI" id="CHEBI:15440"/>
        <dbReference type="ChEBI" id="CHEBI:15441"/>
        <dbReference type="ChEBI" id="CHEBI:57618"/>
        <dbReference type="ChEBI" id="CHEBI:58210"/>
        <dbReference type="EC" id="1.14.14.17"/>
    </reaction>
</comment>
<feature type="transmembrane region" description="Helical" evidence="13">
    <location>
        <begin position="416"/>
        <end position="434"/>
    </location>
</feature>
<dbReference type="Pfam" id="PF08491">
    <property type="entry name" value="SE"/>
    <property type="match status" value="1"/>
</dbReference>
<dbReference type="GO" id="GO:0005789">
    <property type="term" value="C:endoplasmic reticulum membrane"/>
    <property type="evidence" value="ECO:0007669"/>
    <property type="project" value="UniProtKB-SubCell"/>
</dbReference>
<keyword evidence="5 13" id="KW-0285">Flavoprotein</keyword>
<evidence type="ECO:0000256" key="5">
    <source>
        <dbReference type="ARBA" id="ARBA00022630"/>
    </source>
</evidence>
<evidence type="ECO:0000256" key="3">
    <source>
        <dbReference type="ARBA" id="ARBA00004477"/>
    </source>
</evidence>
<dbReference type="InterPro" id="IPR040125">
    <property type="entry name" value="Squalene_monox"/>
</dbReference>
<evidence type="ECO:0000256" key="4">
    <source>
        <dbReference type="ARBA" id="ARBA00008802"/>
    </source>
</evidence>
<evidence type="ECO:0000256" key="10">
    <source>
        <dbReference type="ARBA" id="ARBA00022989"/>
    </source>
</evidence>
<dbReference type="GO" id="GO:0006696">
    <property type="term" value="P:ergosterol biosynthetic process"/>
    <property type="evidence" value="ECO:0007669"/>
    <property type="project" value="TreeGrafter"/>
</dbReference>
<evidence type="ECO:0000256" key="1">
    <source>
        <dbReference type="ARBA" id="ARBA00001974"/>
    </source>
</evidence>
<keyword evidence="8 13" id="KW-0274">FAD</keyword>
<comment type="cofactor">
    <cofactor evidence="1 13">
        <name>FAD</name>
        <dbReference type="ChEBI" id="CHEBI:57692"/>
    </cofactor>
</comment>
<evidence type="ECO:0000256" key="9">
    <source>
        <dbReference type="ARBA" id="ARBA00022848"/>
    </source>
</evidence>
<reference evidence="15" key="1">
    <citation type="submission" date="2021-06" db="EMBL/GenBank/DDBJ databases">
        <authorList>
            <person name="Kallberg Y."/>
            <person name="Tangrot J."/>
            <person name="Rosling A."/>
        </authorList>
    </citation>
    <scope>NUCLEOTIDE SEQUENCE</scope>
    <source>
        <strain evidence="15">BR232B</strain>
    </source>
</reference>
<sequence length="470" mass="51362">MSEAKVESTLNPGQDYDLIVVGAGVVGSAAATAFGKQGRKVLLIERDLSEPDRIVGELLQPGGVMALEKLGLDHCLKDIDAIACHGYAVFYHGQAVDVPYPTRNDGNKAIGRSFHHGKFIMNLRKAASEVPTVTIFEGTASDILLCPITNRALGVSVTPKGQSEITKNFFAPLTIVADGCYSKFRKEFVPRSVQVKSQFVGFILRDCTLPYPNRGHVLLCKTSPTLMYQIGTHETRVLVDIPGKLPSNGSGALKKYLESNVLPEVPSSVQGKFYEAIQTERLRSMPNSFLPPSTNTHEGLIMLGDAMNMRHPLTGGGMTVGLNDVVTLAEMLSPTEVPDLVYTGLILEKMEDFHWKRKRTSSVINVLAQALYTLFAASDDPNLRVLQDGCFNYFLLGGNCVTGPISLLSGLCGSPLVLTYHFFAVALYGIYLFITTRPFLEFPLNIVRGFIILYTAAAVIFPVLLSEIYF</sequence>
<evidence type="ECO:0000256" key="11">
    <source>
        <dbReference type="ARBA" id="ARBA00023002"/>
    </source>
</evidence>
<comment type="similarity">
    <text evidence="4 13">Belongs to the squalene monooxygenase family.</text>
</comment>
<keyword evidence="12 13" id="KW-0472">Membrane</keyword>
<evidence type="ECO:0000256" key="8">
    <source>
        <dbReference type="ARBA" id="ARBA00022827"/>
    </source>
</evidence>
<feature type="transmembrane region" description="Helical" evidence="13">
    <location>
        <begin position="446"/>
        <end position="465"/>
    </location>
</feature>
<dbReference type="OrthoDB" id="1678617at2759"/>
<dbReference type="Gene3D" id="3.50.50.60">
    <property type="entry name" value="FAD/NAD(P)-binding domain"/>
    <property type="match status" value="1"/>
</dbReference>
<accession>A0A9N8VEE8</accession>
<evidence type="ECO:0000256" key="13">
    <source>
        <dbReference type="RuleBase" id="RU367121"/>
    </source>
</evidence>
<dbReference type="FunFam" id="3.50.50.60:FF:000166">
    <property type="entry name" value="Squalene monooxygenase Erg1"/>
    <property type="match status" value="1"/>
</dbReference>
<proteinExistence type="inferred from homology"/>
<keyword evidence="10 13" id="KW-1133">Transmembrane helix</keyword>
<comment type="subcellular location">
    <subcellularLocation>
        <location evidence="3 13">Endoplasmic reticulum membrane</location>
        <topology evidence="3 13">Multi-pass membrane protein</topology>
    </subcellularLocation>
    <subcellularLocation>
        <location evidence="2">Microsome membrane</location>
        <topology evidence="2">Multi-pass membrane protein</topology>
    </subcellularLocation>
</comment>
<dbReference type="GO" id="GO:0050660">
    <property type="term" value="F:flavin adenine dinucleotide binding"/>
    <property type="evidence" value="ECO:0007669"/>
    <property type="project" value="UniProtKB-UniRule"/>
</dbReference>
<evidence type="ECO:0000256" key="7">
    <source>
        <dbReference type="ARBA" id="ARBA00022824"/>
    </source>
</evidence>
<dbReference type="EMBL" id="CAJVPI010000005">
    <property type="protein sequence ID" value="CAG8452362.1"/>
    <property type="molecule type" value="Genomic_DNA"/>
</dbReference>
<organism evidence="15 16">
    <name type="scientific">Paraglomus brasilianum</name>
    <dbReference type="NCBI Taxonomy" id="144538"/>
    <lineage>
        <taxon>Eukaryota</taxon>
        <taxon>Fungi</taxon>
        <taxon>Fungi incertae sedis</taxon>
        <taxon>Mucoromycota</taxon>
        <taxon>Glomeromycotina</taxon>
        <taxon>Glomeromycetes</taxon>
        <taxon>Paraglomerales</taxon>
        <taxon>Paraglomeraceae</taxon>
        <taxon>Paraglomus</taxon>
    </lineage>
</organism>
<evidence type="ECO:0000256" key="2">
    <source>
        <dbReference type="ARBA" id="ARBA00004154"/>
    </source>
</evidence>
<dbReference type="Proteomes" id="UP000789739">
    <property type="component" value="Unassembled WGS sequence"/>
</dbReference>
<comment type="caution">
    <text evidence="15">The sequence shown here is derived from an EMBL/GenBank/DDBJ whole genome shotgun (WGS) entry which is preliminary data.</text>
</comment>
<dbReference type="InterPro" id="IPR036188">
    <property type="entry name" value="FAD/NAD-bd_sf"/>
</dbReference>
<dbReference type="SUPFAM" id="SSF51905">
    <property type="entry name" value="FAD/NAD(P)-binding domain"/>
    <property type="match status" value="1"/>
</dbReference>
<dbReference type="GO" id="GO:0004506">
    <property type="term" value="F:squalene monooxygenase activity"/>
    <property type="evidence" value="ECO:0007669"/>
    <property type="project" value="UniProtKB-UniRule"/>
</dbReference>
<evidence type="ECO:0000256" key="6">
    <source>
        <dbReference type="ARBA" id="ARBA00022692"/>
    </source>
</evidence>
<name>A0A9N8VEE8_9GLOM</name>
<dbReference type="AlphaFoldDB" id="A0A9N8VEE8"/>
<keyword evidence="7 13" id="KW-0256">Endoplasmic reticulum</keyword>
<comment type="function">
    <text evidence="13">Catalyzes the stereospecific oxidation of squalene to (S)-2,3-epoxysqualene, and is considered to be a rate-limiting enzyme in steroid biosynthesis.</text>
</comment>
<evidence type="ECO:0000313" key="15">
    <source>
        <dbReference type="EMBL" id="CAG8452362.1"/>
    </source>
</evidence>
<evidence type="ECO:0000313" key="16">
    <source>
        <dbReference type="Proteomes" id="UP000789739"/>
    </source>
</evidence>
<dbReference type="EC" id="1.14.14.17" evidence="13"/>
<dbReference type="InterPro" id="IPR013698">
    <property type="entry name" value="Squalene_epoxidase"/>
</dbReference>
<keyword evidence="6 13" id="KW-0812">Transmembrane</keyword>
<keyword evidence="11 13" id="KW-0560">Oxidoreductase</keyword>
<dbReference type="PANTHER" id="PTHR10835:SF0">
    <property type="entry name" value="SQUALENE MONOOXYGENASE"/>
    <property type="match status" value="1"/>
</dbReference>
<evidence type="ECO:0000256" key="12">
    <source>
        <dbReference type="ARBA" id="ARBA00023136"/>
    </source>
</evidence>